<dbReference type="GO" id="GO:0003700">
    <property type="term" value="F:DNA-binding transcription factor activity"/>
    <property type="evidence" value="ECO:0007669"/>
    <property type="project" value="InterPro"/>
</dbReference>
<feature type="region of interest" description="Disordered" evidence="8">
    <location>
        <begin position="171"/>
        <end position="199"/>
    </location>
</feature>
<feature type="domain" description="AP2/ERF" evidence="9">
    <location>
        <begin position="345"/>
        <end position="403"/>
    </location>
</feature>
<feature type="region of interest" description="Disordered" evidence="8">
    <location>
        <begin position="425"/>
        <end position="496"/>
    </location>
</feature>
<accession>A0A7I8KAF8</accession>
<keyword evidence="11" id="KW-1185">Reference proteome</keyword>
<evidence type="ECO:0000256" key="8">
    <source>
        <dbReference type="SAM" id="MobiDB-lite"/>
    </source>
</evidence>
<dbReference type="EMBL" id="LR746266">
    <property type="protein sequence ID" value="CAA7393921.1"/>
    <property type="molecule type" value="Genomic_DNA"/>
</dbReference>
<evidence type="ECO:0000256" key="5">
    <source>
        <dbReference type="ARBA" id="ARBA00023163"/>
    </source>
</evidence>
<evidence type="ECO:0000313" key="10">
    <source>
        <dbReference type="EMBL" id="CAA7393921.1"/>
    </source>
</evidence>
<dbReference type="GO" id="GO:0003677">
    <property type="term" value="F:DNA binding"/>
    <property type="evidence" value="ECO:0007669"/>
    <property type="project" value="UniProtKB-KW"/>
</dbReference>
<keyword evidence="6" id="KW-0539">Nucleus</keyword>
<keyword evidence="5" id="KW-0804">Transcription</keyword>
<feature type="compositionally biased region" description="Polar residues" evidence="8">
    <location>
        <begin position="487"/>
        <end position="496"/>
    </location>
</feature>
<keyword evidence="3" id="KW-0805">Transcription regulation</keyword>
<dbReference type="CDD" id="cd00018">
    <property type="entry name" value="AP2"/>
    <property type="match status" value="2"/>
</dbReference>
<dbReference type="Gene3D" id="3.30.730.10">
    <property type="entry name" value="AP2/ERF domain"/>
    <property type="match status" value="2"/>
</dbReference>
<evidence type="ECO:0000313" key="11">
    <source>
        <dbReference type="Proteomes" id="UP000663760"/>
    </source>
</evidence>
<proteinExistence type="inferred from homology"/>
<feature type="compositionally biased region" description="Low complexity" evidence="8">
    <location>
        <begin position="42"/>
        <end position="54"/>
    </location>
</feature>
<dbReference type="GO" id="GO:0005634">
    <property type="term" value="C:nucleus"/>
    <property type="evidence" value="ECO:0007669"/>
    <property type="project" value="UniProtKB-SubCell"/>
</dbReference>
<dbReference type="Proteomes" id="UP000663760">
    <property type="component" value="Chromosome 3"/>
</dbReference>
<dbReference type="SMART" id="SM00380">
    <property type="entry name" value="AP2"/>
    <property type="match status" value="2"/>
</dbReference>
<keyword evidence="4" id="KW-0238">DNA-binding</keyword>
<reference evidence="10" key="1">
    <citation type="submission" date="2020-02" db="EMBL/GenBank/DDBJ databases">
        <authorList>
            <person name="Scholz U."/>
            <person name="Mascher M."/>
            <person name="Fiebig A."/>
        </authorList>
    </citation>
    <scope>NUCLEOTIDE SEQUENCE</scope>
</reference>
<dbReference type="InterPro" id="IPR016177">
    <property type="entry name" value="DNA-bd_dom_sf"/>
</dbReference>
<evidence type="ECO:0000256" key="3">
    <source>
        <dbReference type="ARBA" id="ARBA00023015"/>
    </source>
</evidence>
<dbReference type="PRINTS" id="PR00367">
    <property type="entry name" value="ETHRSPELEMNT"/>
</dbReference>
<dbReference type="InterPro" id="IPR036955">
    <property type="entry name" value="AP2/ERF_dom_sf"/>
</dbReference>
<dbReference type="PROSITE" id="PS51032">
    <property type="entry name" value="AP2_ERF"/>
    <property type="match status" value="2"/>
</dbReference>
<dbReference type="InterPro" id="IPR001471">
    <property type="entry name" value="AP2/ERF_dom"/>
</dbReference>
<dbReference type="SUPFAM" id="SSF54171">
    <property type="entry name" value="DNA-binding domain"/>
    <property type="match status" value="2"/>
</dbReference>
<dbReference type="Pfam" id="PF00847">
    <property type="entry name" value="AP2"/>
    <property type="match status" value="1"/>
</dbReference>
<protein>
    <recommendedName>
        <fullName evidence="9">AP2/ERF domain-containing protein</fullName>
    </recommendedName>
</protein>
<keyword evidence="2" id="KW-0677">Repeat</keyword>
<dbReference type="OrthoDB" id="10466612at2759"/>
<comment type="subcellular location">
    <subcellularLocation>
        <location evidence="1">Nucleus</location>
    </subcellularLocation>
</comment>
<dbReference type="PANTHER" id="PTHR32467:SF101">
    <property type="entry name" value="AP2-LIKE ETHYLENE-RESPONSIVE TRANSCRIPTION FACTOR AIL6"/>
    <property type="match status" value="1"/>
</dbReference>
<evidence type="ECO:0000256" key="2">
    <source>
        <dbReference type="ARBA" id="ARBA00022737"/>
    </source>
</evidence>
<evidence type="ECO:0000259" key="9">
    <source>
        <dbReference type="PROSITE" id="PS51032"/>
    </source>
</evidence>
<name>A0A7I8KAF8_SPIIN</name>
<comment type="similarity">
    <text evidence="7">Belongs to the AP2/ERF transcription factor family. AP2 subfamily.</text>
</comment>
<dbReference type="FunFam" id="3.30.730.10:FF:000002">
    <property type="entry name" value="AP2-like ethylene-responsive transcription factor"/>
    <property type="match status" value="1"/>
</dbReference>
<dbReference type="PANTHER" id="PTHR32467">
    <property type="entry name" value="AP2-LIKE ETHYLENE-RESPONSIVE TRANSCRIPTION FACTOR"/>
    <property type="match status" value="1"/>
</dbReference>
<evidence type="ECO:0000256" key="4">
    <source>
        <dbReference type="ARBA" id="ARBA00023125"/>
    </source>
</evidence>
<feature type="region of interest" description="Disordered" evidence="8">
    <location>
        <begin position="222"/>
        <end position="243"/>
    </location>
</feature>
<evidence type="ECO:0000256" key="1">
    <source>
        <dbReference type="ARBA" id="ARBA00004123"/>
    </source>
</evidence>
<dbReference type="AlphaFoldDB" id="A0A7I8KAF8"/>
<feature type="compositionally biased region" description="Basic and acidic residues" evidence="8">
    <location>
        <begin position="181"/>
        <end position="190"/>
    </location>
</feature>
<feature type="region of interest" description="Disordered" evidence="8">
    <location>
        <begin position="32"/>
        <end position="60"/>
    </location>
</feature>
<evidence type="ECO:0000256" key="6">
    <source>
        <dbReference type="ARBA" id="ARBA00023242"/>
    </source>
</evidence>
<organism evidence="10 11">
    <name type="scientific">Spirodela intermedia</name>
    <name type="common">Intermediate duckweed</name>
    <dbReference type="NCBI Taxonomy" id="51605"/>
    <lineage>
        <taxon>Eukaryota</taxon>
        <taxon>Viridiplantae</taxon>
        <taxon>Streptophyta</taxon>
        <taxon>Embryophyta</taxon>
        <taxon>Tracheophyta</taxon>
        <taxon>Spermatophyta</taxon>
        <taxon>Magnoliopsida</taxon>
        <taxon>Liliopsida</taxon>
        <taxon>Araceae</taxon>
        <taxon>Lemnoideae</taxon>
        <taxon>Spirodela</taxon>
    </lineage>
</organism>
<evidence type="ECO:0000256" key="7">
    <source>
        <dbReference type="ARBA" id="ARBA00037973"/>
    </source>
</evidence>
<feature type="domain" description="AP2/ERF" evidence="9">
    <location>
        <begin position="246"/>
        <end position="309"/>
    </location>
</feature>
<sequence length="496" mass="53195">MAPEDSTGPSISNDGDNYFWYNWQPFSIPQPDMFIPSPADATSHGTSSSSTSNTCRNANGGGQNGWFLPFPPVAASPTGCSPHEDDSAAPASTHSFLLHSAGDWHPFVYYGGEAVGDPPAEVPRLEDFLSERRASPPPPSCTAVEALVGSSLSATAGQCYYDEEQRAAGGEALGAKPGKSSSDEDSKSDNGNHLSQSGQSFDGAADISLTCAHPRAVVAFAPPGDISEDGKSSGTALLGTGQRSSSYRGVTRHRWTGRYEAHLWDNTCVREGMKRKGRQGGYDREEKAARAYDLAALKYWGPTAATNFSASNYAQEIEEMKDVNRQEFIASLRRKSTGFSRGASVYRGVTRHHQHGRWQARIGRVAGNKDLYLGTFTTEEEAAEAYDIAAIKFRGVNAITNFELSRYNIEAIACTELPIGSSAKRLKLTPPAGHQEPRRDAPFPEEAPPDPAAAAALLHTILQTRSRSGGPPRPAAAQALWAPPVGSSYSDRAQIE</sequence>
<gene>
    <name evidence="10" type="ORF">SI8410_03004612</name>
</gene>